<comment type="similarity">
    <text evidence="1">Belongs to the NifZ family.</text>
</comment>
<evidence type="ECO:0000313" key="4">
    <source>
        <dbReference type="Proteomes" id="UP000503017"/>
    </source>
</evidence>
<evidence type="ECO:0000313" key="3">
    <source>
        <dbReference type="EMBL" id="QKD05850.1"/>
    </source>
</evidence>
<dbReference type="GeneID" id="66686398"/>
<reference evidence="3 4" key="1">
    <citation type="submission" date="2018-10" db="EMBL/GenBank/DDBJ databases">
        <authorList>
            <person name="Perry B.J."/>
            <person name="Sullivan J.T."/>
            <person name="Murphy R.J.T."/>
            <person name="Ramsay J.P."/>
            <person name="Ronson C.W."/>
        </authorList>
    </citation>
    <scope>NUCLEOTIDE SEQUENCE [LARGE SCALE GENOMIC DNA]</scope>
    <source>
        <strain evidence="3 4">R88b</strain>
    </source>
</reference>
<dbReference type="InterPro" id="IPR007415">
    <property type="entry name" value="Nitrogenase_MoFe_mat_NifZ"/>
</dbReference>
<dbReference type="AlphaFoldDB" id="A0A6M7WP51"/>
<dbReference type="Proteomes" id="UP000503017">
    <property type="component" value="Chromosome"/>
</dbReference>
<sequence length="108" mass="12178">MSLGREQDIEIRTPPRFMPGERVRATRHIKNDGTYPGKEIGENLVRKGDEGYVRDIGTFLQQFYIYAVEWVDRGTVVGMRARELMSLETARTPSSAEIGAGFNKGTAR</sequence>
<accession>A0A6M7WP51</accession>
<dbReference type="GO" id="GO:0009399">
    <property type="term" value="P:nitrogen fixation"/>
    <property type="evidence" value="ECO:0007669"/>
    <property type="project" value="InterPro"/>
</dbReference>
<protein>
    <submittedName>
        <fullName evidence="3">Nitrogen fixation protein NifZ</fullName>
    </submittedName>
</protein>
<evidence type="ECO:0000256" key="1">
    <source>
        <dbReference type="ARBA" id="ARBA00008027"/>
    </source>
</evidence>
<dbReference type="RefSeq" id="WP_006333875.1">
    <property type="nucleotide sequence ID" value="NZ_CP033367.1"/>
</dbReference>
<organism evidence="3 4">
    <name type="scientific">Mesorhizobium loti R88b</name>
    <dbReference type="NCBI Taxonomy" id="935548"/>
    <lineage>
        <taxon>Bacteria</taxon>
        <taxon>Pseudomonadati</taxon>
        <taxon>Pseudomonadota</taxon>
        <taxon>Alphaproteobacteria</taxon>
        <taxon>Hyphomicrobiales</taxon>
        <taxon>Phyllobacteriaceae</taxon>
        <taxon>Mesorhizobium</taxon>
    </lineage>
</organism>
<keyword evidence="2" id="KW-0535">Nitrogen fixation</keyword>
<dbReference type="Pfam" id="PF04319">
    <property type="entry name" value="NifZ"/>
    <property type="match status" value="1"/>
</dbReference>
<evidence type="ECO:0000256" key="2">
    <source>
        <dbReference type="ARBA" id="ARBA00023231"/>
    </source>
</evidence>
<proteinExistence type="inferred from homology"/>
<dbReference type="EMBL" id="CP033367">
    <property type="protein sequence ID" value="QKD05850.1"/>
    <property type="molecule type" value="Genomic_DNA"/>
</dbReference>
<name>A0A6M7WP51_RHILI</name>
<gene>
    <name evidence="3" type="ORF">EB235_34095</name>
</gene>